<dbReference type="PANTHER" id="PTHR35087">
    <property type="entry name" value="SIMILAR TO HYPOTHETICAL PROTEIN FLJ40298"/>
    <property type="match status" value="1"/>
</dbReference>
<feature type="compositionally biased region" description="Basic and acidic residues" evidence="1">
    <location>
        <begin position="1"/>
        <end position="14"/>
    </location>
</feature>
<dbReference type="Proteomes" id="UP000230750">
    <property type="component" value="Unassembled WGS sequence"/>
</dbReference>
<feature type="compositionally biased region" description="Basic and acidic residues" evidence="1">
    <location>
        <begin position="22"/>
        <end position="35"/>
    </location>
</feature>
<organism evidence="2 3">
    <name type="scientific">Stichopus japonicus</name>
    <name type="common">Sea cucumber</name>
    <dbReference type="NCBI Taxonomy" id="307972"/>
    <lineage>
        <taxon>Eukaryota</taxon>
        <taxon>Metazoa</taxon>
        <taxon>Echinodermata</taxon>
        <taxon>Eleutherozoa</taxon>
        <taxon>Echinozoa</taxon>
        <taxon>Holothuroidea</taxon>
        <taxon>Aspidochirotacea</taxon>
        <taxon>Aspidochirotida</taxon>
        <taxon>Stichopodidae</taxon>
        <taxon>Apostichopus</taxon>
    </lineage>
</organism>
<sequence length="181" mass="20601">PDTKRIFGRAEEPLHGGNQKVTRSEDQIRSREQKTEVTSLRPQGVGFLIQNCRTLQEPVCTIQTKGRDLNQESKWWPTSSAQAPNSQKPKYSQNTTSRGDYVRHTHLSPLATRHSSNPHNYASKGAVPVTHLPSERGPRLLVEHISYQHQYNSRQSPSLPTRGKLHGSFVWDVLHPEPEKR</sequence>
<evidence type="ECO:0000313" key="2">
    <source>
        <dbReference type="EMBL" id="PIK58265.1"/>
    </source>
</evidence>
<proteinExistence type="predicted"/>
<protein>
    <submittedName>
        <fullName evidence="2">Uncharacterized protein</fullName>
    </submittedName>
</protein>
<dbReference type="OrthoDB" id="9971371at2759"/>
<feature type="compositionally biased region" description="Polar residues" evidence="1">
    <location>
        <begin position="72"/>
        <end position="98"/>
    </location>
</feature>
<feature type="region of interest" description="Disordered" evidence="1">
    <location>
        <begin position="1"/>
        <end position="39"/>
    </location>
</feature>
<feature type="non-terminal residue" evidence="2">
    <location>
        <position position="1"/>
    </location>
</feature>
<evidence type="ECO:0000313" key="3">
    <source>
        <dbReference type="Proteomes" id="UP000230750"/>
    </source>
</evidence>
<gene>
    <name evidence="2" type="ORF">BSL78_04852</name>
</gene>
<feature type="region of interest" description="Disordered" evidence="1">
    <location>
        <begin position="71"/>
        <end position="98"/>
    </location>
</feature>
<dbReference type="PANTHER" id="PTHR35087:SF1">
    <property type="entry name" value="RIKEN CDNA 4930505A04 GENE"/>
    <property type="match status" value="1"/>
</dbReference>
<dbReference type="AlphaFoldDB" id="A0A2G8LDI0"/>
<name>A0A2G8LDI0_STIJA</name>
<reference evidence="2 3" key="1">
    <citation type="journal article" date="2017" name="PLoS Biol.">
        <title>The sea cucumber genome provides insights into morphological evolution and visceral regeneration.</title>
        <authorList>
            <person name="Zhang X."/>
            <person name="Sun L."/>
            <person name="Yuan J."/>
            <person name="Sun Y."/>
            <person name="Gao Y."/>
            <person name="Zhang L."/>
            <person name="Li S."/>
            <person name="Dai H."/>
            <person name="Hamel J.F."/>
            <person name="Liu C."/>
            <person name="Yu Y."/>
            <person name="Liu S."/>
            <person name="Lin W."/>
            <person name="Guo K."/>
            <person name="Jin S."/>
            <person name="Xu P."/>
            <person name="Storey K.B."/>
            <person name="Huan P."/>
            <person name="Zhang T."/>
            <person name="Zhou Y."/>
            <person name="Zhang J."/>
            <person name="Lin C."/>
            <person name="Li X."/>
            <person name="Xing L."/>
            <person name="Huo D."/>
            <person name="Sun M."/>
            <person name="Wang L."/>
            <person name="Mercier A."/>
            <person name="Li F."/>
            <person name="Yang H."/>
            <person name="Xiang J."/>
        </authorList>
    </citation>
    <scope>NUCLEOTIDE SEQUENCE [LARGE SCALE GENOMIC DNA]</scope>
    <source>
        <strain evidence="2">Shaxun</strain>
        <tissue evidence="2">Muscle</tissue>
    </source>
</reference>
<dbReference type="Pfam" id="PF15667">
    <property type="entry name" value="CMIP6"/>
    <property type="match status" value="1"/>
</dbReference>
<dbReference type="STRING" id="307972.A0A2G8LDI0"/>
<dbReference type="EMBL" id="MRZV01000118">
    <property type="protein sequence ID" value="PIK58265.1"/>
    <property type="molecule type" value="Genomic_DNA"/>
</dbReference>
<dbReference type="InterPro" id="IPR031365">
    <property type="entry name" value="CMIP6"/>
</dbReference>
<evidence type="ECO:0000256" key="1">
    <source>
        <dbReference type="SAM" id="MobiDB-lite"/>
    </source>
</evidence>
<comment type="caution">
    <text evidence="2">The sequence shown here is derived from an EMBL/GenBank/DDBJ whole genome shotgun (WGS) entry which is preliminary data.</text>
</comment>
<accession>A0A2G8LDI0</accession>
<keyword evidence="3" id="KW-1185">Reference proteome</keyword>